<keyword evidence="1" id="KW-0812">Transmembrane</keyword>
<name>A0A8E7AYI5_9EURY</name>
<keyword evidence="1" id="KW-0472">Membrane</keyword>
<accession>A0A8E7AYI5</accession>
<dbReference type="AlphaFoldDB" id="A0A8E7AYI5"/>
<reference evidence="2 3" key="1">
    <citation type="submission" date="2021-05" db="EMBL/GenBank/DDBJ databases">
        <title>A novel Methanospirillum isolate from a pyrite-forming mixed culture.</title>
        <authorList>
            <person name="Bunk B."/>
            <person name="Sproer C."/>
            <person name="Spring S."/>
            <person name="Pester M."/>
        </authorList>
    </citation>
    <scope>NUCLEOTIDE SEQUENCE [LARGE SCALE GENOMIC DNA]</scope>
    <source>
        <strain evidence="2 3">J.3.6.1-F.2.7.3</strain>
    </source>
</reference>
<keyword evidence="3" id="KW-1185">Reference proteome</keyword>
<keyword evidence="1" id="KW-1133">Transmembrane helix</keyword>
<organism evidence="2 3">
    <name type="scientific">Methanospirillum purgamenti</name>
    <dbReference type="NCBI Taxonomy" id="2834276"/>
    <lineage>
        <taxon>Archaea</taxon>
        <taxon>Methanobacteriati</taxon>
        <taxon>Methanobacteriota</taxon>
        <taxon>Stenosarchaea group</taxon>
        <taxon>Methanomicrobia</taxon>
        <taxon>Methanomicrobiales</taxon>
        <taxon>Methanospirillaceae</taxon>
        <taxon>Methanospirillum</taxon>
    </lineage>
</organism>
<feature type="transmembrane region" description="Helical" evidence="1">
    <location>
        <begin position="43"/>
        <end position="61"/>
    </location>
</feature>
<protein>
    <submittedName>
        <fullName evidence="2">Uncharacterized protein</fullName>
    </submittedName>
</protein>
<dbReference type="GeneID" id="65096808"/>
<evidence type="ECO:0000256" key="1">
    <source>
        <dbReference type="SAM" id="Phobius"/>
    </source>
</evidence>
<dbReference type="RefSeq" id="WP_214420901.1">
    <property type="nucleotide sequence ID" value="NZ_CP075546.1"/>
</dbReference>
<dbReference type="EMBL" id="CP075546">
    <property type="protein sequence ID" value="QVV90127.1"/>
    <property type="molecule type" value="Genomic_DNA"/>
</dbReference>
<proteinExistence type="predicted"/>
<dbReference type="KEGG" id="mrtj:KHC33_06450"/>
<dbReference type="Proteomes" id="UP000680656">
    <property type="component" value="Chromosome"/>
</dbReference>
<evidence type="ECO:0000313" key="3">
    <source>
        <dbReference type="Proteomes" id="UP000680656"/>
    </source>
</evidence>
<evidence type="ECO:0000313" key="2">
    <source>
        <dbReference type="EMBL" id="QVV90127.1"/>
    </source>
</evidence>
<gene>
    <name evidence="2" type="ORF">KHC33_06450</name>
</gene>
<sequence>MTNDILDIMFMSGAEFNKLTGSYARAGGAGLRRLCEGEINTPGLISLMIIIGAIIFMYWAIRDK</sequence>